<dbReference type="EMBL" id="VDFO01000048">
    <property type="protein sequence ID" value="MQS98370.1"/>
    <property type="molecule type" value="Genomic_DNA"/>
</dbReference>
<evidence type="ECO:0000256" key="1">
    <source>
        <dbReference type="ARBA" id="ARBA00004651"/>
    </source>
</evidence>
<feature type="transmembrane region" description="Helical" evidence="8">
    <location>
        <begin position="116"/>
        <end position="136"/>
    </location>
</feature>
<evidence type="ECO:0000256" key="2">
    <source>
        <dbReference type="ARBA" id="ARBA00006117"/>
    </source>
</evidence>
<dbReference type="SUPFAM" id="SSF103481">
    <property type="entry name" value="Multidrug resistance efflux transporter EmrE"/>
    <property type="match status" value="1"/>
</dbReference>
<feature type="transmembrane region" description="Helical" evidence="8">
    <location>
        <begin position="180"/>
        <end position="197"/>
    </location>
</feature>
<dbReference type="OrthoDB" id="1452595at2"/>
<comment type="similarity">
    <text evidence="2">Belongs to the GRP transporter (TC 2.A.7.5) family.</text>
</comment>
<keyword evidence="6 8" id="KW-1133">Transmembrane helix</keyword>
<feature type="transmembrane region" description="Helical" evidence="8">
    <location>
        <begin position="234"/>
        <end position="256"/>
    </location>
</feature>
<evidence type="ECO:0000256" key="5">
    <source>
        <dbReference type="ARBA" id="ARBA00022692"/>
    </source>
</evidence>
<feature type="transmembrane region" description="Helical" evidence="8">
    <location>
        <begin position="209"/>
        <end position="228"/>
    </location>
</feature>
<feature type="transmembrane region" description="Helical" evidence="8">
    <location>
        <begin position="28"/>
        <end position="47"/>
    </location>
</feature>
<evidence type="ECO:0000313" key="9">
    <source>
        <dbReference type="EMBL" id="MQS77090.1"/>
    </source>
</evidence>
<evidence type="ECO:0000313" key="12">
    <source>
        <dbReference type="Proteomes" id="UP000414364"/>
    </source>
</evidence>
<dbReference type="PANTHER" id="PTHR16119">
    <property type="entry name" value="TRANSMEMBRANE PROTEIN 144"/>
    <property type="match status" value="1"/>
</dbReference>
<keyword evidence="11" id="KW-1185">Reference proteome</keyword>
<keyword evidence="7 8" id="KW-0472">Membrane</keyword>
<dbReference type="InterPro" id="IPR010651">
    <property type="entry name" value="Sugar_transport"/>
</dbReference>
<dbReference type="GO" id="GO:0015144">
    <property type="term" value="F:carbohydrate transmembrane transporter activity"/>
    <property type="evidence" value="ECO:0007669"/>
    <property type="project" value="InterPro"/>
</dbReference>
<proteinExistence type="inferred from homology"/>
<keyword evidence="3" id="KW-0813">Transport</keyword>
<evidence type="ECO:0000256" key="4">
    <source>
        <dbReference type="ARBA" id="ARBA00022597"/>
    </source>
</evidence>
<accession>A0A5P0ZS47</accession>
<feature type="transmembrane region" description="Helical" evidence="8">
    <location>
        <begin position="148"/>
        <end position="168"/>
    </location>
</feature>
<feature type="transmembrane region" description="Helical" evidence="8">
    <location>
        <begin position="59"/>
        <end position="76"/>
    </location>
</feature>
<keyword evidence="4 9" id="KW-0762">Sugar transport</keyword>
<organism evidence="9 12">
    <name type="scientific">Companilactobacillus halodurans</name>
    <dbReference type="NCBI Taxonomy" id="2584183"/>
    <lineage>
        <taxon>Bacteria</taxon>
        <taxon>Bacillati</taxon>
        <taxon>Bacillota</taxon>
        <taxon>Bacilli</taxon>
        <taxon>Lactobacillales</taxon>
        <taxon>Lactobacillaceae</taxon>
        <taxon>Companilactobacillus</taxon>
    </lineage>
</organism>
<dbReference type="Pfam" id="PF06800">
    <property type="entry name" value="Sugar_transport"/>
    <property type="match status" value="1"/>
</dbReference>
<evidence type="ECO:0000256" key="7">
    <source>
        <dbReference type="ARBA" id="ARBA00023136"/>
    </source>
</evidence>
<dbReference type="EMBL" id="VDFP01000058">
    <property type="protein sequence ID" value="MQS77090.1"/>
    <property type="molecule type" value="Genomic_DNA"/>
</dbReference>
<dbReference type="InterPro" id="IPR037185">
    <property type="entry name" value="EmrE-like"/>
</dbReference>
<dbReference type="GO" id="GO:0005886">
    <property type="term" value="C:plasma membrane"/>
    <property type="evidence" value="ECO:0007669"/>
    <property type="project" value="UniProtKB-SubCell"/>
</dbReference>
<dbReference type="Proteomes" id="UP000371423">
    <property type="component" value="Unassembled WGS sequence"/>
</dbReference>
<dbReference type="AlphaFoldDB" id="A0A5P0ZS47"/>
<dbReference type="CDD" id="cd23110">
    <property type="entry name" value="GRP"/>
    <property type="match status" value="1"/>
</dbReference>
<evidence type="ECO:0000256" key="8">
    <source>
        <dbReference type="SAM" id="Phobius"/>
    </source>
</evidence>
<comment type="subcellular location">
    <subcellularLocation>
        <location evidence="1">Cell membrane</location>
        <topology evidence="1">Multi-pass membrane protein</topology>
    </subcellularLocation>
</comment>
<reference evidence="11 12" key="1">
    <citation type="journal article" date="2019" name="Syst. Appl. Microbiol.">
        <title>Polyphasic characterization of two novel Lactobacillus spp. isolated from blown salami packages: Description of Lactobacillus halodurans sp. nov. and Lactobacillus salsicarnum sp. nov.</title>
        <authorList>
            <person name="Schuster J.A."/>
            <person name="Klingl A."/>
            <person name="Vogel R.F."/>
            <person name="Ehrmann M.A."/>
        </authorList>
    </citation>
    <scope>NUCLEOTIDE SEQUENCE [LARGE SCALE GENOMIC DNA]</scope>
    <source>
        <strain evidence="10 11">TMW 1.1920</strain>
        <strain evidence="9 12">TMW 1.2172</strain>
    </source>
</reference>
<evidence type="ECO:0000256" key="3">
    <source>
        <dbReference type="ARBA" id="ARBA00022448"/>
    </source>
</evidence>
<evidence type="ECO:0000313" key="10">
    <source>
        <dbReference type="EMBL" id="MQS98370.1"/>
    </source>
</evidence>
<feature type="transmembrane region" description="Helical" evidence="8">
    <location>
        <begin position="268"/>
        <end position="285"/>
    </location>
</feature>
<sequence>MGAILLSLVPAIGWGAQALVMQKVGGKFTNKVMGMVLGTIIFSLLVLIFRRPNNISKNLIIGSLLCGIFWCFGQMLQVKSFDLVGVTITMPVSTGEQLLGTTLVSAIYFKEWTTNWQFILGISAILVIILGVIVISMKKNSNYDKANVKKSFILLFFSTIGMMGYAIIPRLFNLNGWDMLFPQAVSMVVTMFILVITQKDNQAFSKKTFENIPTGLCFAVANLALLLSNEINGVAVGFTMSQLNVVVSTLGGMIFLHEKKTHSEKIKIVIGLSLIIIGAVMIGITKN</sequence>
<evidence type="ECO:0000313" key="11">
    <source>
        <dbReference type="Proteomes" id="UP000371423"/>
    </source>
</evidence>
<protein>
    <submittedName>
        <fullName evidence="9">Glucose transporter GlcU</fullName>
    </submittedName>
</protein>
<dbReference type="RefSeq" id="WP_153386852.1">
    <property type="nucleotide sequence ID" value="NZ_VDFO01000048.1"/>
</dbReference>
<name>A0A5P0ZS47_9LACO</name>
<gene>
    <name evidence="10" type="ORF">FHL05_10950</name>
    <name evidence="9" type="ORF">FHL06_12225</name>
</gene>
<keyword evidence="5 8" id="KW-0812">Transmembrane</keyword>
<dbReference type="PANTHER" id="PTHR16119:SF17">
    <property type="entry name" value="TRANSMEMBRANE PROTEIN 144"/>
    <property type="match status" value="1"/>
</dbReference>
<dbReference type="Proteomes" id="UP000414364">
    <property type="component" value="Unassembled WGS sequence"/>
</dbReference>
<comment type="caution">
    <text evidence="9">The sequence shown here is derived from an EMBL/GenBank/DDBJ whole genome shotgun (WGS) entry which is preliminary data.</text>
</comment>
<evidence type="ECO:0000256" key="6">
    <source>
        <dbReference type="ARBA" id="ARBA00022989"/>
    </source>
</evidence>